<dbReference type="InterPro" id="IPR053162">
    <property type="entry name" value="DnaD"/>
</dbReference>
<reference evidence="2 3" key="1">
    <citation type="submission" date="2019-05" db="EMBL/GenBank/DDBJ databases">
        <authorList>
            <consortium name="Pathogen Informatics"/>
        </authorList>
    </citation>
    <scope>NUCLEOTIDE SEQUENCE [LARGE SCALE GENOMIC DNA]</scope>
    <source>
        <strain evidence="2 3">NCTC503</strain>
    </source>
</reference>
<evidence type="ECO:0000256" key="1">
    <source>
        <dbReference type="SAM" id="MobiDB-lite"/>
    </source>
</evidence>
<dbReference type="PANTHER" id="PTHR37293:SF9">
    <property type="entry name" value="PHI ETA ORF 22-LIKE PROTEIN"/>
    <property type="match status" value="1"/>
</dbReference>
<dbReference type="KEGG" id="hhw:NCTC503_01240"/>
<dbReference type="OrthoDB" id="9803733at2"/>
<dbReference type="AlphaFoldDB" id="A0A4U9RBA8"/>
<evidence type="ECO:0000313" key="3">
    <source>
        <dbReference type="Proteomes" id="UP000308489"/>
    </source>
</evidence>
<evidence type="ECO:0000313" key="2">
    <source>
        <dbReference type="EMBL" id="VTQ88436.1"/>
    </source>
</evidence>
<proteinExistence type="predicted"/>
<name>A0A4U9RBA8_HATHI</name>
<organism evidence="2 3">
    <name type="scientific">Hathewaya histolytica</name>
    <name type="common">Clostridium histolyticum</name>
    <dbReference type="NCBI Taxonomy" id="1498"/>
    <lineage>
        <taxon>Bacteria</taxon>
        <taxon>Bacillati</taxon>
        <taxon>Bacillota</taxon>
        <taxon>Clostridia</taxon>
        <taxon>Eubacteriales</taxon>
        <taxon>Clostridiaceae</taxon>
        <taxon>Hathewaya</taxon>
    </lineage>
</organism>
<protein>
    <submittedName>
        <fullName evidence="2">Putative replication initiation and membrane attachment</fullName>
    </submittedName>
</protein>
<dbReference type="RefSeq" id="WP_138209921.1">
    <property type="nucleotide sequence ID" value="NZ_CBCRUQ010000020.1"/>
</dbReference>
<dbReference type="PANTHER" id="PTHR37293">
    <property type="entry name" value="PHAGE REPLICATION PROTEIN-RELATED"/>
    <property type="match status" value="1"/>
</dbReference>
<sequence length="257" mass="29793">MTVFRTIKDKENPYIMLNKYFIYDSRLSLKAKGLMSYFLSRPDHWEFYQIEILQHCKDKKDSLSNTIKELEKRGYVKRILRRDQQGKLMGGYDYEVYEIPDVINKNEEACTNISDIGKTETGEIRNREKPISENPPLVINDSLVINECSSRNDVQKVIDHYCSKASILETNLKPIEFSAVIKLIEDEVPLKLINQGIDLAFKKFRPSFDGDKIKSFKYCEPVIRGLWAKELVKKEGVNNEPSRSSDGEELREQGIGL</sequence>
<dbReference type="EMBL" id="LR590481">
    <property type="protein sequence ID" value="VTQ88436.1"/>
    <property type="molecule type" value="Genomic_DNA"/>
</dbReference>
<accession>A0A4U9RBA8</accession>
<feature type="region of interest" description="Disordered" evidence="1">
    <location>
        <begin position="237"/>
        <end position="257"/>
    </location>
</feature>
<gene>
    <name evidence="2" type="ORF">NCTC503_01240</name>
</gene>
<dbReference type="Proteomes" id="UP000308489">
    <property type="component" value="Chromosome 1"/>
</dbReference>
<keyword evidence="3" id="KW-1185">Reference proteome</keyword>